<reference evidence="1" key="1">
    <citation type="submission" date="2014-11" db="EMBL/GenBank/DDBJ databases">
        <authorList>
            <person name="Amaro Gonzalez C."/>
        </authorList>
    </citation>
    <scope>NUCLEOTIDE SEQUENCE</scope>
</reference>
<reference evidence="1" key="2">
    <citation type="journal article" date="2015" name="Fish Shellfish Immunol.">
        <title>Early steps in the European eel (Anguilla anguilla)-Vibrio vulnificus interaction in the gills: Role of the RtxA13 toxin.</title>
        <authorList>
            <person name="Callol A."/>
            <person name="Pajuelo D."/>
            <person name="Ebbesson L."/>
            <person name="Teles M."/>
            <person name="MacKenzie S."/>
            <person name="Amaro C."/>
        </authorList>
    </citation>
    <scope>NUCLEOTIDE SEQUENCE</scope>
</reference>
<name>A0A0E9QKW6_ANGAN</name>
<protein>
    <submittedName>
        <fullName evidence="1">Uncharacterized protein</fullName>
    </submittedName>
</protein>
<dbReference type="EMBL" id="GBXM01091046">
    <property type="protein sequence ID" value="JAH17531.1"/>
    <property type="molecule type" value="Transcribed_RNA"/>
</dbReference>
<organism evidence="1">
    <name type="scientific">Anguilla anguilla</name>
    <name type="common">European freshwater eel</name>
    <name type="synonym">Muraena anguilla</name>
    <dbReference type="NCBI Taxonomy" id="7936"/>
    <lineage>
        <taxon>Eukaryota</taxon>
        <taxon>Metazoa</taxon>
        <taxon>Chordata</taxon>
        <taxon>Craniata</taxon>
        <taxon>Vertebrata</taxon>
        <taxon>Euteleostomi</taxon>
        <taxon>Actinopterygii</taxon>
        <taxon>Neopterygii</taxon>
        <taxon>Teleostei</taxon>
        <taxon>Anguilliformes</taxon>
        <taxon>Anguillidae</taxon>
        <taxon>Anguilla</taxon>
    </lineage>
</organism>
<accession>A0A0E9QKW6</accession>
<proteinExistence type="predicted"/>
<sequence>MMRELWGVGRLLPFLKGLQHSPPHVFFYTTFVSGQDIG</sequence>
<dbReference type="AlphaFoldDB" id="A0A0E9QKW6"/>
<evidence type="ECO:0000313" key="1">
    <source>
        <dbReference type="EMBL" id="JAH17531.1"/>
    </source>
</evidence>